<dbReference type="InterPro" id="IPR036388">
    <property type="entry name" value="WH-like_DNA-bd_sf"/>
</dbReference>
<dbReference type="RefSeq" id="WP_088918699.1">
    <property type="nucleotide sequence ID" value="NZ_CP018632.1"/>
</dbReference>
<evidence type="ECO:0000313" key="8">
    <source>
        <dbReference type="Proteomes" id="UP000250079"/>
    </source>
</evidence>
<keyword evidence="3" id="KW-0731">Sigma factor</keyword>
<keyword evidence="4" id="KW-0804">Transcription</keyword>
<proteinExistence type="inferred from homology"/>
<dbReference type="GO" id="GO:0006352">
    <property type="term" value="P:DNA-templated transcription initiation"/>
    <property type="evidence" value="ECO:0007669"/>
    <property type="project" value="InterPro"/>
</dbReference>
<dbReference type="NCBIfam" id="TIGR02937">
    <property type="entry name" value="sigma70-ECF"/>
    <property type="match status" value="1"/>
</dbReference>
<reference evidence="7 8" key="1">
    <citation type="submission" date="2016-12" db="EMBL/GenBank/DDBJ databases">
        <authorList>
            <person name="Song W.-J."/>
            <person name="Kurnit D.M."/>
        </authorList>
    </citation>
    <scope>NUCLEOTIDE SEQUENCE [LARGE SCALE GENOMIC DNA]</scope>
    <source>
        <strain evidence="7 8">IMCC3135</strain>
    </source>
</reference>
<sequence length="197" mass="22400">MLAATSGSENYIALDQPIDIDVELVRAVADGDRKAFERLFRLYHSRIYKFSIRMLQDHLSADEVACDTLYAVWTSASKFREQSTVSSWILGIAYRRSLKSYNKNARHTENREPTYQMEELVESSPSVNPETYTNNAMEVGQMQKALSTLSSNHRAVMELIALGYSVTEIATIVGCPENTVKTRTFHARRQLRIALQD</sequence>
<organism evidence="7 8">
    <name type="scientific">Granulosicoccus antarcticus IMCC3135</name>
    <dbReference type="NCBI Taxonomy" id="1192854"/>
    <lineage>
        <taxon>Bacteria</taxon>
        <taxon>Pseudomonadati</taxon>
        <taxon>Pseudomonadota</taxon>
        <taxon>Gammaproteobacteria</taxon>
        <taxon>Chromatiales</taxon>
        <taxon>Granulosicoccaceae</taxon>
        <taxon>Granulosicoccus</taxon>
    </lineage>
</organism>
<dbReference type="Gene3D" id="1.10.10.10">
    <property type="entry name" value="Winged helix-like DNA-binding domain superfamily/Winged helix DNA-binding domain"/>
    <property type="match status" value="1"/>
</dbReference>
<accession>A0A2Z2NQ75</accession>
<dbReference type="OrthoDB" id="9784272at2"/>
<keyword evidence="2" id="KW-0805">Transcription regulation</keyword>
<evidence type="ECO:0000259" key="5">
    <source>
        <dbReference type="Pfam" id="PF04542"/>
    </source>
</evidence>
<gene>
    <name evidence="7" type="primary">sigM</name>
    <name evidence="7" type="ORF">IMCC3135_17250</name>
</gene>
<dbReference type="PANTHER" id="PTHR43133:SF32">
    <property type="entry name" value="BLR3042 PROTEIN"/>
    <property type="match status" value="1"/>
</dbReference>
<dbReference type="KEGG" id="gai:IMCC3135_17250"/>
<dbReference type="GO" id="GO:0003677">
    <property type="term" value="F:DNA binding"/>
    <property type="evidence" value="ECO:0007669"/>
    <property type="project" value="InterPro"/>
</dbReference>
<keyword evidence="8" id="KW-1185">Reference proteome</keyword>
<evidence type="ECO:0000259" key="6">
    <source>
        <dbReference type="Pfam" id="PF08281"/>
    </source>
</evidence>
<dbReference type="GO" id="GO:0016987">
    <property type="term" value="F:sigma factor activity"/>
    <property type="evidence" value="ECO:0007669"/>
    <property type="project" value="UniProtKB-KW"/>
</dbReference>
<dbReference type="Proteomes" id="UP000250079">
    <property type="component" value="Chromosome"/>
</dbReference>
<protein>
    <submittedName>
        <fullName evidence="7">ECF RNA polymerase sigma factor SigM</fullName>
    </submittedName>
</protein>
<dbReference type="Gene3D" id="1.10.1740.10">
    <property type="match status" value="1"/>
</dbReference>
<comment type="similarity">
    <text evidence="1">Belongs to the sigma-70 factor family. ECF subfamily.</text>
</comment>
<dbReference type="CDD" id="cd06171">
    <property type="entry name" value="Sigma70_r4"/>
    <property type="match status" value="1"/>
</dbReference>
<dbReference type="PANTHER" id="PTHR43133">
    <property type="entry name" value="RNA POLYMERASE ECF-TYPE SIGMA FACTO"/>
    <property type="match status" value="1"/>
</dbReference>
<evidence type="ECO:0000313" key="7">
    <source>
        <dbReference type="EMBL" id="ASJ73532.1"/>
    </source>
</evidence>
<feature type="domain" description="RNA polymerase sigma factor 70 region 4 type 2" evidence="6">
    <location>
        <begin position="141"/>
        <end position="191"/>
    </location>
</feature>
<dbReference type="InterPro" id="IPR007627">
    <property type="entry name" value="RNA_pol_sigma70_r2"/>
</dbReference>
<evidence type="ECO:0000256" key="4">
    <source>
        <dbReference type="ARBA" id="ARBA00023163"/>
    </source>
</evidence>
<dbReference type="InterPro" id="IPR013249">
    <property type="entry name" value="RNA_pol_sigma70_r4_t2"/>
</dbReference>
<dbReference type="Pfam" id="PF04542">
    <property type="entry name" value="Sigma70_r2"/>
    <property type="match status" value="1"/>
</dbReference>
<evidence type="ECO:0000256" key="3">
    <source>
        <dbReference type="ARBA" id="ARBA00023082"/>
    </source>
</evidence>
<name>A0A2Z2NQ75_9GAMM</name>
<dbReference type="InterPro" id="IPR039425">
    <property type="entry name" value="RNA_pol_sigma-70-like"/>
</dbReference>
<evidence type="ECO:0000256" key="2">
    <source>
        <dbReference type="ARBA" id="ARBA00023015"/>
    </source>
</evidence>
<dbReference type="Pfam" id="PF08281">
    <property type="entry name" value="Sigma70_r4_2"/>
    <property type="match status" value="1"/>
</dbReference>
<dbReference type="EMBL" id="CP018632">
    <property type="protein sequence ID" value="ASJ73532.1"/>
    <property type="molecule type" value="Genomic_DNA"/>
</dbReference>
<dbReference type="InterPro" id="IPR014284">
    <property type="entry name" value="RNA_pol_sigma-70_dom"/>
</dbReference>
<dbReference type="InterPro" id="IPR013325">
    <property type="entry name" value="RNA_pol_sigma_r2"/>
</dbReference>
<dbReference type="SUPFAM" id="SSF88946">
    <property type="entry name" value="Sigma2 domain of RNA polymerase sigma factors"/>
    <property type="match status" value="1"/>
</dbReference>
<feature type="domain" description="RNA polymerase sigma-70 region 2" evidence="5">
    <location>
        <begin position="39"/>
        <end position="106"/>
    </location>
</feature>
<dbReference type="SUPFAM" id="SSF88659">
    <property type="entry name" value="Sigma3 and sigma4 domains of RNA polymerase sigma factors"/>
    <property type="match status" value="1"/>
</dbReference>
<dbReference type="InterPro" id="IPR013324">
    <property type="entry name" value="RNA_pol_sigma_r3/r4-like"/>
</dbReference>
<evidence type="ECO:0000256" key="1">
    <source>
        <dbReference type="ARBA" id="ARBA00010641"/>
    </source>
</evidence>
<dbReference type="AlphaFoldDB" id="A0A2Z2NQ75"/>